<evidence type="ECO:0000259" key="5">
    <source>
        <dbReference type="PROSITE" id="PS51387"/>
    </source>
</evidence>
<dbReference type="EMBL" id="CALLCH030000012">
    <property type="protein sequence ID" value="CAI4215036.1"/>
    <property type="molecule type" value="Genomic_DNA"/>
</dbReference>
<protein>
    <recommendedName>
        <fullName evidence="5">FAD-binding PCMH-type domain-containing protein</fullName>
    </recommendedName>
</protein>
<evidence type="ECO:0000313" key="7">
    <source>
        <dbReference type="Proteomes" id="UP000838763"/>
    </source>
</evidence>
<evidence type="ECO:0000256" key="4">
    <source>
        <dbReference type="ARBA" id="ARBA00023002"/>
    </source>
</evidence>
<keyword evidence="3" id="KW-0274">FAD</keyword>
<dbReference type="InterPro" id="IPR036318">
    <property type="entry name" value="FAD-bd_PCMH-like_sf"/>
</dbReference>
<reference evidence="6" key="1">
    <citation type="submission" date="2022-11" db="EMBL/GenBank/DDBJ databases">
        <authorList>
            <person name="Scott C."/>
            <person name="Bruce N."/>
        </authorList>
    </citation>
    <scope>NUCLEOTIDE SEQUENCE</scope>
</reference>
<keyword evidence="7" id="KW-1185">Reference proteome</keyword>
<dbReference type="Pfam" id="PF01565">
    <property type="entry name" value="FAD_binding_4"/>
    <property type="match status" value="1"/>
</dbReference>
<dbReference type="PROSITE" id="PS51387">
    <property type="entry name" value="FAD_PCMH"/>
    <property type="match status" value="1"/>
</dbReference>
<comment type="caution">
    <text evidence="6">The sequence shown here is derived from an EMBL/GenBank/DDBJ whole genome shotgun (WGS) entry which is preliminary data.</text>
</comment>
<dbReference type="GO" id="GO:0016491">
    <property type="term" value="F:oxidoreductase activity"/>
    <property type="evidence" value="ECO:0007669"/>
    <property type="project" value="UniProtKB-KW"/>
</dbReference>
<proteinExistence type="inferred from homology"/>
<dbReference type="InterPro" id="IPR016169">
    <property type="entry name" value="FAD-bd_PCMH_sub2"/>
</dbReference>
<name>A0A9P1MBS9_9PEZI</name>
<sequence length="537" mass="58279">MSEEQRKRKNHTLSPLPVLQPAFSLYNLAHCFDRLLEKSSAMEKFTIIAVPPVRRRKRSTHRTTWNRSSFPALLAKADNDRPEIFLSSCLTSPIMRASQFLFSTAPLYMTVSASPSCFSPCAALVATLPGAVAFPDTPAYAESNTYWSNRQSEVQPTCFVTPDHGRSSGGHTAFAGASNAQGGVTLDLRNLNKIVVSGDHETVSVGPGNRWIEISTVLEPLGLAVVGGRAADVGVSGLILGGGISYFSGRRGWACDNVRAFEVVLASGKIVKASATENKDLFWALRGGRPLVRRLHLPGAMASSLIPHFVDLTMNGLPSDLDAHSYFVATEQPALGGPIVLTSFYHANPPSADSVPPVFQNLRDQPNAIYSSSAVANVSTLSRNIDQPYGQRQTWWDTTIRVARVMAAANGTPLTPFLVFQPISTNIIEGMQKNGGNALGLKPEDGPLMIVQTSASWDDGSIDSIVEESCQRFISEVEELAKQLDVPAGPVYMNYAGSKQRVLESYGDESFKRLKATANKYDPKGKLHSLWTGYFKV</sequence>
<evidence type="ECO:0000256" key="2">
    <source>
        <dbReference type="ARBA" id="ARBA00022630"/>
    </source>
</evidence>
<keyword evidence="2" id="KW-0285">Flavoprotein</keyword>
<dbReference type="InterPro" id="IPR016166">
    <property type="entry name" value="FAD-bd_PCMH"/>
</dbReference>
<dbReference type="SUPFAM" id="SSF56176">
    <property type="entry name" value="FAD-binding/transporter-associated domain-like"/>
    <property type="match status" value="1"/>
</dbReference>
<dbReference type="InterPro" id="IPR050416">
    <property type="entry name" value="FAD-linked_Oxidoreductase"/>
</dbReference>
<dbReference type="AlphaFoldDB" id="A0A9P1MBS9"/>
<dbReference type="PANTHER" id="PTHR42973:SF54">
    <property type="entry name" value="FAD-BINDING PCMH-TYPE DOMAIN-CONTAINING PROTEIN"/>
    <property type="match status" value="1"/>
</dbReference>
<dbReference type="OrthoDB" id="2151789at2759"/>
<evidence type="ECO:0000256" key="3">
    <source>
        <dbReference type="ARBA" id="ARBA00022827"/>
    </source>
</evidence>
<keyword evidence="4" id="KW-0560">Oxidoreductase</keyword>
<comment type="similarity">
    <text evidence="1">Belongs to the oxygen-dependent FAD-linked oxidoreductase family.</text>
</comment>
<dbReference type="GO" id="GO:0071949">
    <property type="term" value="F:FAD binding"/>
    <property type="evidence" value="ECO:0007669"/>
    <property type="project" value="InterPro"/>
</dbReference>
<dbReference type="Proteomes" id="UP000838763">
    <property type="component" value="Unassembled WGS sequence"/>
</dbReference>
<accession>A0A9P1MBS9</accession>
<organism evidence="6 7">
    <name type="scientific">Parascedosporium putredinis</name>
    <dbReference type="NCBI Taxonomy" id="1442378"/>
    <lineage>
        <taxon>Eukaryota</taxon>
        <taxon>Fungi</taxon>
        <taxon>Dikarya</taxon>
        <taxon>Ascomycota</taxon>
        <taxon>Pezizomycotina</taxon>
        <taxon>Sordariomycetes</taxon>
        <taxon>Hypocreomycetidae</taxon>
        <taxon>Microascales</taxon>
        <taxon>Microascaceae</taxon>
        <taxon>Parascedosporium</taxon>
    </lineage>
</organism>
<gene>
    <name evidence="6" type="ORF">PPNO1_LOCUS4756</name>
</gene>
<evidence type="ECO:0000313" key="6">
    <source>
        <dbReference type="EMBL" id="CAI4215036.1"/>
    </source>
</evidence>
<dbReference type="InterPro" id="IPR006094">
    <property type="entry name" value="Oxid_FAD_bind_N"/>
</dbReference>
<dbReference type="Gene3D" id="3.30.465.10">
    <property type="match status" value="1"/>
</dbReference>
<feature type="domain" description="FAD-binding PCMH-type" evidence="5">
    <location>
        <begin position="125"/>
        <end position="302"/>
    </location>
</feature>
<evidence type="ECO:0000256" key="1">
    <source>
        <dbReference type="ARBA" id="ARBA00005466"/>
    </source>
</evidence>
<dbReference type="PANTHER" id="PTHR42973">
    <property type="entry name" value="BINDING OXIDOREDUCTASE, PUTATIVE (AFU_ORTHOLOGUE AFUA_1G17690)-RELATED"/>
    <property type="match status" value="1"/>
</dbReference>